<keyword evidence="4" id="KW-0028">Amino-acid biosynthesis</keyword>
<dbReference type="EMBL" id="CP133772">
    <property type="protein sequence ID" value="WYX99774.1"/>
    <property type="molecule type" value="Genomic_DNA"/>
</dbReference>
<dbReference type="InterPro" id="IPR015890">
    <property type="entry name" value="Chorismate_C"/>
</dbReference>
<feature type="domain" description="Chorismate-utilising enzyme C-terminal" evidence="8">
    <location>
        <begin position="129"/>
        <end position="374"/>
    </location>
</feature>
<accession>A0AAX4NEB6</accession>
<dbReference type="KEGG" id="omr:OXIME_000317"/>
<gene>
    <name evidence="9" type="ORF">OXIME_000317</name>
</gene>
<evidence type="ECO:0000256" key="3">
    <source>
        <dbReference type="ARBA" id="ARBA00022723"/>
    </source>
</evidence>
<dbReference type="GO" id="GO:0046872">
    <property type="term" value="F:metal ion binding"/>
    <property type="evidence" value="ECO:0007669"/>
    <property type="project" value="UniProtKB-KW"/>
</dbReference>
<evidence type="ECO:0000256" key="7">
    <source>
        <dbReference type="ARBA" id="ARBA00023239"/>
    </source>
</evidence>
<dbReference type="InterPro" id="IPR005801">
    <property type="entry name" value="ADC_synthase"/>
</dbReference>
<keyword evidence="3" id="KW-0479">Metal-binding</keyword>
<dbReference type="AlphaFoldDB" id="A0AAX4NEB6"/>
<keyword evidence="7" id="KW-0456">Lyase</keyword>
<protein>
    <submittedName>
        <fullName evidence="9">Chorismate-binding protein</fullName>
    </submittedName>
</protein>
<evidence type="ECO:0000256" key="5">
    <source>
        <dbReference type="ARBA" id="ARBA00022842"/>
    </source>
</evidence>
<dbReference type="RefSeq" id="WP_393971736.1">
    <property type="nucleotide sequence ID" value="NZ_CP133772.1"/>
</dbReference>
<dbReference type="GO" id="GO:0016829">
    <property type="term" value="F:lyase activity"/>
    <property type="evidence" value="ECO:0007669"/>
    <property type="project" value="UniProtKB-KW"/>
</dbReference>
<dbReference type="Pfam" id="PF00425">
    <property type="entry name" value="Chorismate_bind"/>
    <property type="match status" value="1"/>
</dbReference>
<dbReference type="Gene3D" id="3.60.120.10">
    <property type="entry name" value="Anthranilate synthase"/>
    <property type="match status" value="1"/>
</dbReference>
<dbReference type="PRINTS" id="PR00095">
    <property type="entry name" value="ANTSNTHASEI"/>
</dbReference>
<sequence length="389" mass="44188">MPLCDLIPSLLEGHDNFAYFCKFDDVNKTEGKETLFSSNGKPEMMNSQEEINRFFQTLKGLDDGIDIPVAITFDFVSENFPGVKFLRSEWPLIMSFIPEKIEKGTYKRIAKKERKIVARENLEDRKLTEIIAQLRERIRNGEFLQVVISRDFQLPAFDPIRCLREFLEFDRSVYVYYYRFGRFQIIGSSPENLVTMKDGRITVDPIAGTVRRGVTIQEDELLGKTLINDSKELCEHRMLVDLARNDLARVSIPGTVKVEKNMEIGKFGNVQHLVSRVSSDSATDDLLEVIRSVFPAGTVSGAPKRRSLEIIGMFEDTPRGPYSGSIGIVGRNRMDLALLIRSVYCSGNEYYTRSGAGIVCSSVPEKEVQEIFTKSLNVMEVARIESFND</sequence>
<keyword evidence="4" id="KW-0822">Tryptophan biosynthesis</keyword>
<dbReference type="GeneID" id="95967041"/>
<evidence type="ECO:0000256" key="1">
    <source>
        <dbReference type="ARBA" id="ARBA00001946"/>
    </source>
</evidence>
<keyword evidence="6" id="KW-0057">Aromatic amino acid biosynthesis</keyword>
<evidence type="ECO:0000256" key="6">
    <source>
        <dbReference type="ARBA" id="ARBA00023141"/>
    </source>
</evidence>
<keyword evidence="5" id="KW-0460">Magnesium</keyword>
<reference evidence="9 10" key="1">
    <citation type="submission" date="2023-09" db="EMBL/GenBank/DDBJ databases">
        <authorList>
            <person name="Golyshina O.V."/>
            <person name="Lunev E.A."/>
            <person name="Bargiela R."/>
            <person name="Gaines M.C."/>
            <person name="Daum B."/>
            <person name="Bale N.J."/>
            <person name="Koenen M."/>
            <person name="Sinninghe Damst J.S."/>
            <person name="Yakimov M."/>
            <person name="Golyshin P.N."/>
        </authorList>
    </citation>
    <scope>NUCLEOTIDE SEQUENCE [LARGE SCALE GENOMIC DNA]</scope>
    <source>
        <strain evidence="9 10">M1</strain>
    </source>
</reference>
<evidence type="ECO:0000313" key="10">
    <source>
        <dbReference type="Proteomes" id="UP001451606"/>
    </source>
</evidence>
<comment type="pathway">
    <text evidence="2">Amino-acid biosynthesis; L-tryptophan biosynthesis; L-tryptophan from chorismate: step 1/5.</text>
</comment>
<keyword evidence="10" id="KW-1185">Reference proteome</keyword>
<comment type="cofactor">
    <cofactor evidence="1">
        <name>Mg(2+)</name>
        <dbReference type="ChEBI" id="CHEBI:18420"/>
    </cofactor>
</comment>
<dbReference type="InterPro" id="IPR019999">
    <property type="entry name" value="Anth_synth_I-like"/>
</dbReference>
<dbReference type="PANTHER" id="PTHR11236">
    <property type="entry name" value="AMINOBENZOATE/ANTHRANILATE SYNTHASE"/>
    <property type="match status" value="1"/>
</dbReference>
<dbReference type="GO" id="GO:0000162">
    <property type="term" value="P:L-tryptophan biosynthetic process"/>
    <property type="evidence" value="ECO:0007669"/>
    <property type="project" value="UniProtKB-KW"/>
</dbReference>
<name>A0AAX4NEB6_9ARCH</name>
<evidence type="ECO:0000256" key="2">
    <source>
        <dbReference type="ARBA" id="ARBA00004873"/>
    </source>
</evidence>
<organism evidence="9 10">
    <name type="scientific">Oxyplasma meridianum</name>
    <dbReference type="NCBI Taxonomy" id="3073602"/>
    <lineage>
        <taxon>Archaea</taxon>
        <taxon>Methanobacteriati</taxon>
        <taxon>Thermoplasmatota</taxon>
        <taxon>Thermoplasmata</taxon>
        <taxon>Thermoplasmatales</taxon>
        <taxon>Thermoplasmataceae</taxon>
        <taxon>Oxyplasma</taxon>
    </lineage>
</organism>
<dbReference type="SUPFAM" id="SSF56322">
    <property type="entry name" value="ADC synthase"/>
    <property type="match status" value="1"/>
</dbReference>
<dbReference type="PANTHER" id="PTHR11236:SF48">
    <property type="entry name" value="ISOCHORISMATE SYNTHASE MENF"/>
    <property type="match status" value="1"/>
</dbReference>
<evidence type="ECO:0000256" key="4">
    <source>
        <dbReference type="ARBA" id="ARBA00022822"/>
    </source>
</evidence>
<evidence type="ECO:0000313" key="9">
    <source>
        <dbReference type="EMBL" id="WYX99774.1"/>
    </source>
</evidence>
<evidence type="ECO:0000259" key="8">
    <source>
        <dbReference type="Pfam" id="PF00425"/>
    </source>
</evidence>
<dbReference type="Proteomes" id="UP001451606">
    <property type="component" value="Chromosome"/>
</dbReference>
<proteinExistence type="predicted"/>